<accession>A0A7L8A855</accession>
<proteinExistence type="predicted"/>
<evidence type="ECO:0000313" key="1">
    <source>
        <dbReference type="EMBL" id="BAX55380.1"/>
    </source>
</evidence>
<name>A0A7L8A855_PHODP</name>
<reference evidence="3" key="2">
    <citation type="submission" date="2017-05" db="EMBL/GenBank/DDBJ databases">
        <title>Whole genome sequence of fish pathogenic bacteria, Photobacterium damselae subsp. piscicida, strain 91-197, isolated from hybrid striped bass (Morone sp.) in USA.</title>
        <authorList>
            <person name="Teru Y."/>
            <person name="Hikima J."/>
            <person name="Kono T."/>
            <person name="Sakai M."/>
            <person name="Takano T."/>
            <person name="Hawke J.P."/>
            <person name="Takeyama H."/>
            <person name="Aoki T."/>
        </authorList>
    </citation>
    <scope>NUCLEOTIDE SEQUENCE [LARGE SCALE GENOMIC DNA]</scope>
    <source>
        <strain evidence="3">91-197</strain>
    </source>
</reference>
<reference evidence="1" key="1">
    <citation type="journal article" date="2017" name="Genome Announc.">
        <title>Whole-Genome Sequence of Photobacterium damselae subsp. piscicida Strain 91-197, Isolated from Hybrid Striped Bass (Morone sp.) in the United States.</title>
        <authorList>
            <person name="Teru Y."/>
            <person name="Hikima J."/>
            <person name="Kono T."/>
            <person name="Sakai M."/>
            <person name="Takano T."/>
            <person name="Hawke J.P."/>
            <person name="Takeyama H."/>
            <person name="Aoki T."/>
        </authorList>
    </citation>
    <scope>NUCLEOTIDE SEQUENCE</scope>
    <source>
        <strain evidence="1">91-197</strain>
    </source>
</reference>
<dbReference type="Proteomes" id="UP000218676">
    <property type="component" value="Chromosome 2"/>
</dbReference>
<reference evidence="2 4" key="3">
    <citation type="submission" date="2020-09" db="EMBL/GenBank/DDBJ databases">
        <title>Complete, closed and curated genome sequences of Photobacterium damselae subsp. piscicida isolates from Australia indicate localised evolution and additional plasmid-borne pathogenicity mechanisms.</title>
        <authorList>
            <person name="Baseggio L."/>
            <person name="Silayeva O."/>
            <person name="Buller N."/>
            <person name="Landos M."/>
            <person name="Engelstaedter J."/>
            <person name="Barnes A.C."/>
        </authorList>
    </citation>
    <scope>NUCLEOTIDE SEQUENCE [LARGE SCALE GENOMIC DNA]</scope>
    <source>
        <strain evidence="2 4">AS-16-0540-1</strain>
    </source>
</reference>
<dbReference type="EMBL" id="CP061855">
    <property type="protein sequence ID" value="QOD58266.1"/>
    <property type="molecule type" value="Genomic_DNA"/>
</dbReference>
<evidence type="ECO:0000313" key="4">
    <source>
        <dbReference type="Proteomes" id="UP000516656"/>
    </source>
</evidence>
<dbReference type="EMBL" id="AP018046">
    <property type="protein sequence ID" value="BAX55380.1"/>
    <property type="molecule type" value="Genomic_DNA"/>
</dbReference>
<organism evidence="2 4">
    <name type="scientific">Photobacterium damsela subsp. piscicida</name>
    <name type="common">Pasteurella piscicida</name>
    <dbReference type="NCBI Taxonomy" id="38294"/>
    <lineage>
        <taxon>Bacteria</taxon>
        <taxon>Pseudomonadati</taxon>
        <taxon>Pseudomonadota</taxon>
        <taxon>Gammaproteobacteria</taxon>
        <taxon>Vibrionales</taxon>
        <taxon>Vibrionaceae</taxon>
        <taxon>Photobacterium</taxon>
    </lineage>
</organism>
<dbReference type="Proteomes" id="UP000516656">
    <property type="component" value="Chromosome 2"/>
</dbReference>
<gene>
    <name evidence="2" type="ORF">IC627_21175</name>
    <name evidence="1" type="ORF">PDPUS_2_00794</name>
</gene>
<dbReference type="AlphaFoldDB" id="A0A7L8A855"/>
<evidence type="ECO:0000313" key="2">
    <source>
        <dbReference type="EMBL" id="QOD58266.1"/>
    </source>
</evidence>
<evidence type="ECO:0000313" key="3">
    <source>
        <dbReference type="Proteomes" id="UP000218676"/>
    </source>
</evidence>
<sequence length="56" mass="6656">MAFPTEYEEVTTSLYMKAWQGSRYLWEEMTSLEELRNNAERRKQFYSAANKGSDPN</sequence>
<protein>
    <submittedName>
        <fullName evidence="2">Uncharacterized protein</fullName>
    </submittedName>
</protein>